<dbReference type="EMBL" id="CAACVS010000308">
    <property type="protein sequence ID" value="VEU40804.1"/>
    <property type="molecule type" value="Genomic_DNA"/>
</dbReference>
<name>A0A448ZFJ3_9STRA</name>
<dbReference type="Proteomes" id="UP000291116">
    <property type="component" value="Unassembled WGS sequence"/>
</dbReference>
<keyword evidence="2" id="KW-1185">Reference proteome</keyword>
<organism evidence="1 2">
    <name type="scientific">Pseudo-nitzschia multistriata</name>
    <dbReference type="NCBI Taxonomy" id="183589"/>
    <lineage>
        <taxon>Eukaryota</taxon>
        <taxon>Sar</taxon>
        <taxon>Stramenopiles</taxon>
        <taxon>Ochrophyta</taxon>
        <taxon>Bacillariophyta</taxon>
        <taxon>Bacillariophyceae</taxon>
        <taxon>Bacillariophycidae</taxon>
        <taxon>Bacillariales</taxon>
        <taxon>Bacillariaceae</taxon>
        <taxon>Pseudo-nitzschia</taxon>
    </lineage>
</organism>
<gene>
    <name evidence="1" type="ORF">PSNMU_V1.4_AUG-EV-PASAV3_0077010</name>
</gene>
<evidence type="ECO:0000313" key="1">
    <source>
        <dbReference type="EMBL" id="VEU40804.1"/>
    </source>
</evidence>
<proteinExistence type="predicted"/>
<dbReference type="AlphaFoldDB" id="A0A448ZFJ3"/>
<reference evidence="1 2" key="1">
    <citation type="submission" date="2019-01" db="EMBL/GenBank/DDBJ databases">
        <authorList>
            <person name="Ferrante I. M."/>
        </authorList>
    </citation>
    <scope>NUCLEOTIDE SEQUENCE [LARGE SCALE GENOMIC DNA]</scope>
    <source>
        <strain evidence="1 2">B856</strain>
    </source>
</reference>
<accession>A0A448ZFJ3</accession>
<protein>
    <submittedName>
        <fullName evidence="1">Uncharacterized protein</fullName>
    </submittedName>
</protein>
<sequence>MILRSPRSFDVPFQAQSQLNNLALKFLDSFFVDVFGAFPATCYHEARPHAHGKNPNQNYRTQTSFRAVVAPSRVFVAVRDRGHCGKSAKIGIPSYRLVEVHRAERLVFVVEKPSGALNLRIRKALIITSTTHNAIII</sequence>
<evidence type="ECO:0000313" key="2">
    <source>
        <dbReference type="Proteomes" id="UP000291116"/>
    </source>
</evidence>